<gene>
    <name evidence="4" type="ORF">Helico5904_0170</name>
</gene>
<dbReference type="Gene3D" id="3.40.50.1980">
    <property type="entry name" value="Nitrogenase molybdenum iron protein domain"/>
    <property type="match status" value="2"/>
</dbReference>
<dbReference type="PANTHER" id="PTHR42953">
    <property type="entry name" value="HIGH-AFFINITY ZINC UPTAKE SYSTEM PROTEIN ZNUA-RELATED"/>
    <property type="match status" value="1"/>
</dbReference>
<organism evidence="4">
    <name type="scientific">uncultured Helicobacter sp</name>
    <dbReference type="NCBI Taxonomy" id="175537"/>
    <lineage>
        <taxon>Bacteria</taxon>
        <taxon>Pseudomonadati</taxon>
        <taxon>Campylobacterota</taxon>
        <taxon>Epsilonproteobacteria</taxon>
        <taxon>Campylobacterales</taxon>
        <taxon>Helicobacteraceae</taxon>
        <taxon>Helicobacter</taxon>
        <taxon>environmental samples</taxon>
    </lineage>
</organism>
<sequence length="297" mass="34593">MIKIFLSVILLMMLYAPIFAQSSTIHIIVSVLPQKNIVERIGGDFVKVEVLVPKGKSPEIYEPNITQMKTIQNARIFFGVGMPFELKWHQRFLNINPQLNYLNLAESALPLHEHDSHDHRHNPHVWLSLTQIENQITQITRQLSVLDPSHKAIYESNQKQFLQEILTLKQSIQNVFDTPNTQKKFLVYHPAFEYFAQEFGLEELSIEHDGKELKGADLSKLIQDIRLYGLKVIFIQPQFSKQRVQMLAKELNMRIIELDPLQDLWLDSMQTYTCQIAFSLSEKESQACIKQYFKAQQ</sequence>
<dbReference type="InterPro" id="IPR050492">
    <property type="entry name" value="Bact_metal-bind_prot9"/>
</dbReference>
<keyword evidence="3" id="KW-0732">Signal</keyword>
<dbReference type="AlphaFoldDB" id="A0A650F395"/>
<name>A0A650F395_9HELI</name>
<dbReference type="PANTHER" id="PTHR42953:SF3">
    <property type="entry name" value="HIGH-AFFINITY ZINC UPTAKE SYSTEM PROTEIN ZNUA"/>
    <property type="match status" value="1"/>
</dbReference>
<dbReference type="GO" id="GO:0030001">
    <property type="term" value="P:metal ion transport"/>
    <property type="evidence" value="ECO:0007669"/>
    <property type="project" value="InterPro"/>
</dbReference>
<dbReference type="EMBL" id="MN577569">
    <property type="protein sequence ID" value="QGT50345.1"/>
    <property type="molecule type" value="Genomic_DNA"/>
</dbReference>
<proteinExistence type="inferred from homology"/>
<comment type="similarity">
    <text evidence="1">Belongs to the bacterial solute-binding protein 9 family.</text>
</comment>
<evidence type="ECO:0000256" key="3">
    <source>
        <dbReference type="ARBA" id="ARBA00022729"/>
    </source>
</evidence>
<evidence type="ECO:0000256" key="1">
    <source>
        <dbReference type="ARBA" id="ARBA00011028"/>
    </source>
</evidence>
<accession>A0A650F395</accession>
<reference evidence="4" key="1">
    <citation type="journal article" date="2020" name="J. ISSAAS">
        <title>Lactobacilli and other gastrointestinal microbiota of Peromyscus leucopus, reservoir host for agents of Lyme disease and other zoonoses in North America.</title>
        <authorList>
            <person name="Milovic A."/>
            <person name="Bassam K."/>
            <person name="Shao H."/>
            <person name="Chatzistamou I."/>
            <person name="Tufts D.M."/>
            <person name="Diuk-Wasser M."/>
            <person name="Barbour A.G."/>
        </authorList>
    </citation>
    <scope>NUCLEOTIDE SEQUENCE</scope>
    <source>
        <strain evidence="4">LL4</strain>
    </source>
</reference>
<dbReference type="Pfam" id="PF01297">
    <property type="entry name" value="ZnuA"/>
    <property type="match status" value="1"/>
</dbReference>
<dbReference type="SUPFAM" id="SSF53807">
    <property type="entry name" value="Helical backbone' metal receptor"/>
    <property type="match status" value="1"/>
</dbReference>
<protein>
    <submittedName>
        <fullName evidence="4">Cation ABC transporter substrate-binding protein</fullName>
    </submittedName>
</protein>
<evidence type="ECO:0000256" key="2">
    <source>
        <dbReference type="ARBA" id="ARBA00022448"/>
    </source>
</evidence>
<dbReference type="GO" id="GO:0046872">
    <property type="term" value="F:metal ion binding"/>
    <property type="evidence" value="ECO:0007669"/>
    <property type="project" value="InterPro"/>
</dbReference>
<evidence type="ECO:0000313" key="4">
    <source>
        <dbReference type="EMBL" id="QGT50345.1"/>
    </source>
</evidence>
<dbReference type="InterPro" id="IPR006127">
    <property type="entry name" value="ZnuA-like"/>
</dbReference>
<keyword evidence="2" id="KW-0813">Transport</keyword>